<dbReference type="STRING" id="156892.BM477_06185"/>
<dbReference type="SUPFAM" id="SSF103481">
    <property type="entry name" value="Multidrug resistance efflux transporter EmrE"/>
    <property type="match status" value="1"/>
</dbReference>
<evidence type="ECO:0000256" key="1">
    <source>
        <dbReference type="SAM" id="Phobius"/>
    </source>
</evidence>
<evidence type="ECO:0000313" key="3">
    <source>
        <dbReference type="Proteomes" id="UP000186465"/>
    </source>
</evidence>
<gene>
    <name evidence="2" type="ORF">BM477_06185</name>
</gene>
<dbReference type="InterPro" id="IPR037185">
    <property type="entry name" value="EmrE-like"/>
</dbReference>
<name>A0A1Q5PLX0_9ACTO</name>
<keyword evidence="3" id="KW-1185">Reference proteome</keyword>
<evidence type="ECO:0000313" key="2">
    <source>
        <dbReference type="EMBL" id="OKL48054.1"/>
    </source>
</evidence>
<comment type="caution">
    <text evidence="2">The sequence shown here is derived from an EMBL/GenBank/DDBJ whole genome shotgun (WGS) entry which is preliminary data.</text>
</comment>
<feature type="transmembrane region" description="Helical" evidence="1">
    <location>
        <begin position="7"/>
        <end position="28"/>
    </location>
</feature>
<dbReference type="EMBL" id="MPDM01000006">
    <property type="protein sequence ID" value="OKL48054.1"/>
    <property type="molecule type" value="Genomic_DNA"/>
</dbReference>
<reference evidence="3" key="1">
    <citation type="submission" date="2016-11" db="EMBL/GenBank/DDBJ databases">
        <title>Actinomyces gypaetusis sp. nov. isolated from Gypaetus barbatus in Qinghai Tibet Plateau China.</title>
        <authorList>
            <person name="Meng X."/>
        </authorList>
    </citation>
    <scope>NUCLEOTIDE SEQUENCE [LARGE SCALE GENOMIC DNA]</scope>
    <source>
        <strain evidence="3">DSM 15383</strain>
    </source>
</reference>
<keyword evidence="1" id="KW-0472">Membrane</keyword>
<keyword evidence="1" id="KW-0812">Transmembrane</keyword>
<dbReference type="AlphaFoldDB" id="A0A1Q5PLX0"/>
<protein>
    <submittedName>
        <fullName evidence="2">Uncharacterized protein</fullName>
    </submittedName>
</protein>
<sequence length="62" mass="6440">MKQKPTTAVLALLSVAPLLGVAFTFLFLGGNPNLKLFFALAVLVAGTVVMAKESLVGEHLNG</sequence>
<organism evidence="2 3">
    <name type="scientific">Boudabousia marimammalium</name>
    <dbReference type="NCBI Taxonomy" id="156892"/>
    <lineage>
        <taxon>Bacteria</taxon>
        <taxon>Bacillati</taxon>
        <taxon>Actinomycetota</taxon>
        <taxon>Actinomycetes</taxon>
        <taxon>Actinomycetales</taxon>
        <taxon>Actinomycetaceae</taxon>
        <taxon>Boudabousia</taxon>
    </lineage>
</organism>
<feature type="transmembrane region" description="Helical" evidence="1">
    <location>
        <begin position="34"/>
        <end position="51"/>
    </location>
</feature>
<accession>A0A1Q5PLX0</accession>
<proteinExistence type="predicted"/>
<dbReference type="Proteomes" id="UP000186465">
    <property type="component" value="Unassembled WGS sequence"/>
</dbReference>
<keyword evidence="1" id="KW-1133">Transmembrane helix</keyword>